<reference evidence="1" key="1">
    <citation type="submission" date="2021-11" db="EMBL/GenBank/DDBJ databases">
        <title>Fusarium solani-melongenae Genome sequencing and assembly.</title>
        <authorList>
            <person name="Xie S."/>
            <person name="Huang L."/>
            <person name="Zhang X."/>
        </authorList>
    </citation>
    <scope>NUCLEOTIDE SEQUENCE</scope>
    <source>
        <strain evidence="1">CRI 24-3</strain>
    </source>
</reference>
<name>A0ACD3ZRQ6_FUSSC</name>
<organism evidence="1 2">
    <name type="scientific">Fusarium solani subsp. cucurbitae</name>
    <name type="common">Neocosmosporum cucurbitae</name>
    <dbReference type="NCBI Taxonomy" id="2747967"/>
    <lineage>
        <taxon>Eukaryota</taxon>
        <taxon>Fungi</taxon>
        <taxon>Dikarya</taxon>
        <taxon>Ascomycota</taxon>
        <taxon>Pezizomycotina</taxon>
        <taxon>Sordariomycetes</taxon>
        <taxon>Hypocreomycetidae</taxon>
        <taxon>Hypocreales</taxon>
        <taxon>Nectriaceae</taxon>
        <taxon>Fusarium</taxon>
        <taxon>Fusarium solani species complex</taxon>
    </lineage>
</organism>
<sequence length="417" mass="46882">MSALNNGSSGIHVRSSGSGQAKRLNYFFPNSTSPQRFEISVKQDFLDLTLRKVRDYRPSPGLFSDWTIEGPPEDRIAGLAKHWAKKYRWKDVEKKLNRDHEHYAVTVPGSSNYTAGIPLHFIHKRSKDSNAIPILMLHGWTSTYLEWSNAIEKLGQGGNQSFHIVAADLPGFGFSPLATQPGLGPKEMAAAFDTLMHKLGYDTYGIATTDLGFIVGMWMVQGFRDNIIGHFTDYYFVPLDEADLARQARGETTEEENTYIETFNEWFSKHALYISANTQKPQLISTALTDSPVSWSAWLWDLKHACSDGYPYTNDEIITETMTSWIQSPYGGTRGYQQILAAGTVFPKTDLPTGVTQWGGINGPFPPIAEFNLAPRDWVERTANVVYFKRYAFGGHFPAINHPDIWAQDLQSFFASL</sequence>
<accession>A0ACD3ZRQ6</accession>
<protein>
    <submittedName>
        <fullName evidence="1">Uncharacterized protein</fullName>
    </submittedName>
</protein>
<proteinExistence type="predicted"/>
<dbReference type="EMBL" id="CP090041">
    <property type="protein sequence ID" value="UPL04050.1"/>
    <property type="molecule type" value="Genomic_DNA"/>
</dbReference>
<gene>
    <name evidence="1" type="ORF">LCI18_014984</name>
</gene>
<dbReference type="Proteomes" id="UP000830768">
    <property type="component" value="Chromosome 13"/>
</dbReference>
<evidence type="ECO:0000313" key="2">
    <source>
        <dbReference type="Proteomes" id="UP000830768"/>
    </source>
</evidence>
<keyword evidence="2" id="KW-1185">Reference proteome</keyword>
<evidence type="ECO:0000313" key="1">
    <source>
        <dbReference type="EMBL" id="UPL04050.1"/>
    </source>
</evidence>